<keyword evidence="13" id="KW-1185">Reference proteome</keyword>
<dbReference type="HAMAP" id="MF_01844">
    <property type="entry name" value="NhaA"/>
    <property type="match status" value="1"/>
</dbReference>
<accession>A0ABT7Z3E2</accession>
<evidence type="ECO:0000256" key="3">
    <source>
        <dbReference type="ARBA" id="ARBA00022449"/>
    </source>
</evidence>
<keyword evidence="4 11" id="KW-1003">Cell membrane</keyword>
<feature type="transmembrane region" description="Helical" evidence="11">
    <location>
        <begin position="344"/>
        <end position="366"/>
    </location>
</feature>
<evidence type="ECO:0000256" key="1">
    <source>
        <dbReference type="ARBA" id="ARBA00004429"/>
    </source>
</evidence>
<keyword evidence="9 11" id="KW-0472">Membrane</keyword>
<feature type="transmembrane region" description="Helical" evidence="11">
    <location>
        <begin position="31"/>
        <end position="48"/>
    </location>
</feature>
<evidence type="ECO:0000256" key="6">
    <source>
        <dbReference type="ARBA" id="ARBA00022989"/>
    </source>
</evidence>
<comment type="catalytic activity">
    <reaction evidence="11">
        <text>Na(+)(in) + 2 H(+)(out) = Na(+)(out) + 2 H(+)(in)</text>
        <dbReference type="Rhea" id="RHEA:29251"/>
        <dbReference type="ChEBI" id="CHEBI:15378"/>
        <dbReference type="ChEBI" id="CHEBI:29101"/>
    </reaction>
</comment>
<keyword evidence="8 11" id="KW-0406">Ion transport</keyword>
<name>A0ABT7Z3E2_9ACTN</name>
<sequence>MPNRKPGSRTVLGRPSPAERTFVVDALRTETVGGTVLLVSAAIALVWANTPLSGLYESVREAHFGIEAIGLNLSVAHWTSEGLLTIFFFVAGAELKRELLIGELRHPGAAVLPVVAAVSGMVAPALVYGLVATTQGGTWNGWAVPIATDIAFALGILAVIDTHLPSGLRAFLLTLAVIDDLGAIVVIAVFYTSTINLAALIGAVIGLGLFFHLHDRRRVHGWYWYLPLALVIWGLTYNSGVHATVAGVAMGLLLRVAPDGPNGRRPAEHIAHLIRPVSAGVAVPLFALFAAGVTVSGSTLAEIVSRPEPVGVTLGLVVGKTLGIFGGSYLAVRLTRARLARGLAWADVLAVAMLAGIGFTISLLIGELAYRDAEDVERIKGAVLLGSAIAAVLATILLKLRNRKYRQLDEAEDPGHNGVAT</sequence>
<feature type="transmembrane region" description="Helical" evidence="11">
    <location>
        <begin position="310"/>
        <end position="332"/>
    </location>
</feature>
<organism evidence="12 13">
    <name type="scientific">Streptomyces ficellus</name>
    <dbReference type="NCBI Taxonomy" id="1977088"/>
    <lineage>
        <taxon>Bacteria</taxon>
        <taxon>Bacillati</taxon>
        <taxon>Actinomycetota</taxon>
        <taxon>Actinomycetes</taxon>
        <taxon>Kitasatosporales</taxon>
        <taxon>Streptomycetaceae</taxon>
        <taxon>Streptomyces</taxon>
    </lineage>
</organism>
<comment type="similarity">
    <text evidence="11">Belongs to the NhaA Na(+)/H(+) (TC 2.A.33) antiporter family.</text>
</comment>
<dbReference type="Proteomes" id="UP001174050">
    <property type="component" value="Unassembled WGS sequence"/>
</dbReference>
<evidence type="ECO:0000256" key="10">
    <source>
        <dbReference type="ARBA" id="ARBA00023201"/>
    </source>
</evidence>
<dbReference type="NCBIfam" id="TIGR00773">
    <property type="entry name" value="NhaA"/>
    <property type="match status" value="1"/>
</dbReference>
<evidence type="ECO:0000313" key="13">
    <source>
        <dbReference type="Proteomes" id="UP001174050"/>
    </source>
</evidence>
<evidence type="ECO:0000256" key="2">
    <source>
        <dbReference type="ARBA" id="ARBA00022448"/>
    </source>
</evidence>
<dbReference type="EMBL" id="JAUEPL010000007">
    <property type="protein sequence ID" value="MDN3293998.1"/>
    <property type="molecule type" value="Genomic_DNA"/>
</dbReference>
<feature type="transmembrane region" description="Helical" evidence="11">
    <location>
        <begin position="172"/>
        <end position="191"/>
    </location>
</feature>
<keyword evidence="10 11" id="KW-0739">Sodium transport</keyword>
<evidence type="ECO:0000313" key="12">
    <source>
        <dbReference type="EMBL" id="MDN3293998.1"/>
    </source>
</evidence>
<dbReference type="PANTHER" id="PTHR30341">
    <property type="entry name" value="SODIUM ION/PROTON ANTIPORTER NHAA-RELATED"/>
    <property type="match status" value="1"/>
</dbReference>
<keyword evidence="5 11" id="KW-0812">Transmembrane</keyword>
<evidence type="ECO:0000256" key="7">
    <source>
        <dbReference type="ARBA" id="ARBA00023053"/>
    </source>
</evidence>
<feature type="transmembrane region" description="Helical" evidence="11">
    <location>
        <begin position="197"/>
        <end position="213"/>
    </location>
</feature>
<protein>
    <recommendedName>
        <fullName evidence="11">Na(+)/H(+) antiporter NhaA</fullName>
    </recommendedName>
    <alternativeName>
        <fullName evidence="11">Sodium/proton antiporter NhaA</fullName>
    </alternativeName>
</protein>
<evidence type="ECO:0000256" key="9">
    <source>
        <dbReference type="ARBA" id="ARBA00023136"/>
    </source>
</evidence>
<gene>
    <name evidence="11 12" type="primary">nhaA</name>
    <name evidence="12" type="ORF">QWM81_08050</name>
</gene>
<keyword evidence="2 11" id="KW-0813">Transport</keyword>
<evidence type="ECO:0000256" key="4">
    <source>
        <dbReference type="ARBA" id="ARBA00022475"/>
    </source>
</evidence>
<proteinExistence type="inferred from homology"/>
<feature type="transmembrane region" description="Helical" evidence="11">
    <location>
        <begin position="68"/>
        <end position="90"/>
    </location>
</feature>
<comment type="caution">
    <text evidence="12">The sequence shown here is derived from an EMBL/GenBank/DDBJ whole genome shotgun (WGS) entry which is preliminary data.</text>
</comment>
<feature type="transmembrane region" description="Helical" evidence="11">
    <location>
        <begin position="142"/>
        <end position="160"/>
    </location>
</feature>
<feature type="transmembrane region" description="Helical" evidence="11">
    <location>
        <begin position="277"/>
        <end position="298"/>
    </location>
</feature>
<reference evidence="12" key="1">
    <citation type="submission" date="2023-06" db="EMBL/GenBank/DDBJ databases">
        <title>WGS-Sequencing of Streptomyces ficellus isolate 21 collected from sand in Gara Djebilet Iron Mine in Algeria.</title>
        <authorList>
            <person name="Zegers G.P."/>
            <person name="Gomez A."/>
            <person name="Gueddou A."/>
            <person name="Zahara A.F."/>
            <person name="Worth M."/>
            <person name="Sevigny J.L."/>
            <person name="Tisa L."/>
        </authorList>
    </citation>
    <scope>NUCLEOTIDE SEQUENCE</scope>
    <source>
        <strain evidence="12">AS11</strain>
    </source>
</reference>
<feature type="transmembrane region" description="Helical" evidence="11">
    <location>
        <begin position="220"/>
        <end position="235"/>
    </location>
</feature>
<dbReference type="InterPro" id="IPR004670">
    <property type="entry name" value="NhaA"/>
</dbReference>
<keyword evidence="6 11" id="KW-1133">Transmembrane helix</keyword>
<keyword evidence="3 11" id="KW-0050">Antiport</keyword>
<evidence type="ECO:0000256" key="11">
    <source>
        <dbReference type="HAMAP-Rule" id="MF_01844"/>
    </source>
</evidence>
<dbReference type="Gene3D" id="1.20.1530.10">
    <property type="entry name" value="Na+/H+ antiporter like domain"/>
    <property type="match status" value="1"/>
</dbReference>
<dbReference type="RefSeq" id="WP_290110980.1">
    <property type="nucleotide sequence ID" value="NZ_JAUEPL010000007.1"/>
</dbReference>
<dbReference type="PANTHER" id="PTHR30341:SF0">
    <property type="entry name" value="NA(+)_H(+) ANTIPORTER NHAA"/>
    <property type="match status" value="1"/>
</dbReference>
<comment type="function">
    <text evidence="11">Na(+)/H(+) antiporter that extrudes sodium in exchange for external protons.</text>
</comment>
<feature type="transmembrane region" description="Helical" evidence="11">
    <location>
        <begin position="378"/>
        <end position="398"/>
    </location>
</feature>
<keyword evidence="7 11" id="KW-0915">Sodium</keyword>
<dbReference type="InterPro" id="IPR023171">
    <property type="entry name" value="Na/H_antiporter_dom_sf"/>
</dbReference>
<dbReference type="Pfam" id="PF06965">
    <property type="entry name" value="Na_H_antiport_1"/>
    <property type="match status" value="1"/>
</dbReference>
<evidence type="ECO:0000256" key="5">
    <source>
        <dbReference type="ARBA" id="ARBA00022692"/>
    </source>
</evidence>
<comment type="subcellular location">
    <subcellularLocation>
        <location evidence="1">Cell inner membrane</location>
        <topology evidence="1">Multi-pass membrane protein</topology>
    </subcellularLocation>
    <subcellularLocation>
        <location evidence="11">Cell membrane</location>
        <topology evidence="11">Multi-pass membrane protein</topology>
    </subcellularLocation>
</comment>
<evidence type="ECO:0000256" key="8">
    <source>
        <dbReference type="ARBA" id="ARBA00023065"/>
    </source>
</evidence>
<feature type="transmembrane region" description="Helical" evidence="11">
    <location>
        <begin position="110"/>
        <end position="130"/>
    </location>
</feature>